<organism evidence="1 2">
    <name type="scientific">Exiguobacterium indicum</name>
    <dbReference type="NCBI Taxonomy" id="296995"/>
    <lineage>
        <taxon>Bacteria</taxon>
        <taxon>Bacillati</taxon>
        <taxon>Bacillota</taxon>
        <taxon>Bacilli</taxon>
        <taxon>Bacillales</taxon>
        <taxon>Bacillales Family XII. Incertae Sedis</taxon>
        <taxon>Exiguobacterium</taxon>
    </lineage>
</organism>
<dbReference type="Proteomes" id="UP000053797">
    <property type="component" value="Unassembled WGS sequence"/>
</dbReference>
<evidence type="ECO:0000313" key="2">
    <source>
        <dbReference type="Proteomes" id="UP000053797"/>
    </source>
</evidence>
<proteinExistence type="predicted"/>
<name>A0A0V8GKJ4_9BACL</name>
<reference evidence="1 2" key="1">
    <citation type="journal article" date="2015" name="Int. J. Syst. Evol. Microbiol.">
        <title>Exiguobacterium enclense sp. nov., isolated from sediment.</title>
        <authorList>
            <person name="Dastager S.G."/>
            <person name="Mawlankar R."/>
            <person name="Sonalkar V.V."/>
            <person name="Thorat M.N."/>
            <person name="Mual P."/>
            <person name="Verma A."/>
            <person name="Krishnamurthi S."/>
            <person name="Tang S.K."/>
            <person name="Li W.J."/>
        </authorList>
    </citation>
    <scope>NUCLEOTIDE SEQUENCE [LARGE SCALE GENOMIC DNA]</scope>
    <source>
        <strain evidence="1 2">NIO-1109</strain>
    </source>
</reference>
<gene>
    <name evidence="1" type="ORF">AS033_05190</name>
</gene>
<accession>A0A0V8GKJ4</accession>
<sequence length="65" mass="7276">MLHSKVVVGRSPEELEERLNEFFENNGVGSNAIITLKFSTFVASKADEHYSVLVVYDNSLTKTTL</sequence>
<dbReference type="OrthoDB" id="2353816at2"/>
<dbReference type="RefSeq" id="WP_023468575.1">
    <property type="nucleotide sequence ID" value="NZ_LDQV01000006.1"/>
</dbReference>
<evidence type="ECO:0000313" key="1">
    <source>
        <dbReference type="EMBL" id="KSU50777.1"/>
    </source>
</evidence>
<protein>
    <recommendedName>
        <fullName evidence="3">Sporulation protein Cse60</fullName>
    </recommendedName>
</protein>
<comment type="caution">
    <text evidence="1">The sequence shown here is derived from an EMBL/GenBank/DDBJ whole genome shotgun (WGS) entry which is preliminary data.</text>
</comment>
<dbReference type="AlphaFoldDB" id="A0A0V8GKJ4"/>
<dbReference type="EMBL" id="LNQL01000001">
    <property type="protein sequence ID" value="KSU50777.1"/>
    <property type="molecule type" value="Genomic_DNA"/>
</dbReference>
<evidence type="ECO:0008006" key="3">
    <source>
        <dbReference type="Google" id="ProtNLM"/>
    </source>
</evidence>